<evidence type="ECO:0000313" key="2">
    <source>
        <dbReference type="EMBL" id="MDX3128558.1"/>
    </source>
</evidence>
<organism evidence="2 3">
    <name type="scientific">Streptomyces europaeiscabiei</name>
    <dbReference type="NCBI Taxonomy" id="146819"/>
    <lineage>
        <taxon>Bacteria</taxon>
        <taxon>Bacillati</taxon>
        <taxon>Actinomycetota</taxon>
        <taxon>Actinomycetes</taxon>
        <taxon>Kitasatosporales</taxon>
        <taxon>Streptomycetaceae</taxon>
        <taxon>Streptomyces</taxon>
    </lineage>
</organism>
<dbReference type="EMBL" id="JARAWN010000005">
    <property type="protein sequence ID" value="MDX3128558.1"/>
    <property type="molecule type" value="Genomic_DNA"/>
</dbReference>
<name>A0AAJ2PJY4_9ACTN</name>
<dbReference type="Proteomes" id="UP001273589">
    <property type="component" value="Unassembled WGS sequence"/>
</dbReference>
<accession>A0AAJ2PJY4</accession>
<comment type="caution">
    <text evidence="2">The sequence shown here is derived from an EMBL/GenBank/DDBJ whole genome shotgun (WGS) entry which is preliminary data.</text>
</comment>
<sequence>MTDNLVSFAAVLYAPSDDPLEKQPDLALRWPAVGNAFGAPGAFGATRFPGHRPQRSGPIRRPIQTESPAFALRHTGDGRGRVLLHRVDSEPVGTEADFAALEIWLSDSTDAQERKASMTSPESTSAV</sequence>
<evidence type="ECO:0000313" key="3">
    <source>
        <dbReference type="Proteomes" id="UP001273589"/>
    </source>
</evidence>
<feature type="region of interest" description="Disordered" evidence="1">
    <location>
        <begin position="41"/>
        <end position="66"/>
    </location>
</feature>
<proteinExistence type="predicted"/>
<reference evidence="2" key="1">
    <citation type="journal article" date="2023" name="Microb. Genom.">
        <title>Mesoterricola silvestris gen. nov., sp. nov., Mesoterricola sediminis sp. nov., Geothrix oryzae sp. nov., Geothrix edaphica sp. nov., Geothrix rubra sp. nov., and Geothrix limicola sp. nov., six novel members of Acidobacteriota isolated from soils.</title>
        <authorList>
            <person name="Weisberg A.J."/>
            <person name="Pearce E."/>
            <person name="Kramer C.G."/>
            <person name="Chang J.H."/>
            <person name="Clarke C.R."/>
        </authorList>
    </citation>
    <scope>NUCLEOTIDE SEQUENCE</scope>
    <source>
        <strain evidence="2">ND06-05F</strain>
    </source>
</reference>
<dbReference type="RefSeq" id="WP_319688719.1">
    <property type="nucleotide sequence ID" value="NZ_JARAWN010000005.1"/>
</dbReference>
<protein>
    <submittedName>
        <fullName evidence="2">Uncharacterized protein</fullName>
    </submittedName>
</protein>
<gene>
    <name evidence="2" type="ORF">PV367_01780</name>
</gene>
<dbReference type="AlphaFoldDB" id="A0AAJ2PJY4"/>
<evidence type="ECO:0000256" key="1">
    <source>
        <dbReference type="SAM" id="MobiDB-lite"/>
    </source>
</evidence>